<accession>A0A0Q0CTK5</accession>
<dbReference type="PATRIC" id="fig|251720.4.peg.1963"/>
<dbReference type="RefSeq" id="WP_162885667.1">
    <property type="nucleotide sequence ID" value="NZ_LIHQ01000216.1"/>
</dbReference>
<evidence type="ECO:0000313" key="3">
    <source>
        <dbReference type="Proteomes" id="UP000050266"/>
    </source>
</evidence>
<gene>
    <name evidence="2" type="ORF">ALO41_200117</name>
</gene>
<keyword evidence="1" id="KW-0472">Membrane</keyword>
<evidence type="ECO:0000313" key="2">
    <source>
        <dbReference type="EMBL" id="KPZ12447.1"/>
    </source>
</evidence>
<organism evidence="2 3">
    <name type="scientific">Pseudomonas amygdali pv. ulmi</name>
    <dbReference type="NCBI Taxonomy" id="251720"/>
    <lineage>
        <taxon>Bacteria</taxon>
        <taxon>Pseudomonadati</taxon>
        <taxon>Pseudomonadota</taxon>
        <taxon>Gammaproteobacteria</taxon>
        <taxon>Pseudomonadales</taxon>
        <taxon>Pseudomonadaceae</taxon>
        <taxon>Pseudomonas</taxon>
        <taxon>Pseudomonas amygdali</taxon>
    </lineage>
</organism>
<dbReference type="AlphaFoldDB" id="A0A0Q0CTK5"/>
<protein>
    <submittedName>
        <fullName evidence="2">Uncharacterized protein</fullName>
    </submittedName>
</protein>
<proteinExistence type="predicted"/>
<sequence length="58" mass="6252">MNVIRRKAIAEDLRKVGTTAFAAALVSVFLSAEKALTACALVLGVVFWLIGIFLTQED</sequence>
<reference evidence="2 3" key="1">
    <citation type="submission" date="2015-09" db="EMBL/GenBank/DDBJ databases">
        <title>Genome announcement of multiple Pseudomonas syringae strains.</title>
        <authorList>
            <person name="Thakur S."/>
            <person name="Wang P.W."/>
            <person name="Gong Y."/>
            <person name="Weir B.S."/>
            <person name="Guttman D.S."/>
        </authorList>
    </citation>
    <scope>NUCLEOTIDE SEQUENCE [LARGE SCALE GENOMIC DNA]</scope>
    <source>
        <strain evidence="2 3">ICMP3962</strain>
    </source>
</reference>
<feature type="transmembrane region" description="Helical" evidence="1">
    <location>
        <begin position="12"/>
        <end position="29"/>
    </location>
</feature>
<dbReference type="EMBL" id="LJRQ01000195">
    <property type="protein sequence ID" value="KPZ12447.1"/>
    <property type="molecule type" value="Genomic_DNA"/>
</dbReference>
<evidence type="ECO:0000256" key="1">
    <source>
        <dbReference type="SAM" id="Phobius"/>
    </source>
</evidence>
<comment type="caution">
    <text evidence="2">The sequence shown here is derived from an EMBL/GenBank/DDBJ whole genome shotgun (WGS) entry which is preliminary data.</text>
</comment>
<feature type="transmembrane region" description="Helical" evidence="1">
    <location>
        <begin position="35"/>
        <end position="54"/>
    </location>
</feature>
<keyword evidence="1" id="KW-1133">Transmembrane helix</keyword>
<dbReference type="Proteomes" id="UP000050266">
    <property type="component" value="Unassembled WGS sequence"/>
</dbReference>
<keyword evidence="1" id="KW-0812">Transmembrane</keyword>
<name>A0A0Q0CTK5_PSEA0</name>